<keyword evidence="5" id="KW-1185">Reference proteome</keyword>
<dbReference type="InParanoid" id="A0A0Q9WW66"/>
<dbReference type="InterPro" id="IPR029058">
    <property type="entry name" value="AB_hydrolase_fold"/>
</dbReference>
<name>A0A0Q9WW66_DROVI</name>
<dbReference type="OrthoDB" id="6431331at2759"/>
<protein>
    <recommendedName>
        <fullName evidence="3">AB hydrolase-1 domain-containing protein</fullName>
    </recommendedName>
</protein>
<proteinExistence type="inferred from homology"/>
<evidence type="ECO:0000256" key="1">
    <source>
        <dbReference type="ARBA" id="ARBA00008645"/>
    </source>
</evidence>
<keyword evidence="2" id="KW-0378">Hydrolase</keyword>
<dbReference type="EMBL" id="CH940647">
    <property type="protein sequence ID" value="KRF84560.1"/>
    <property type="molecule type" value="Genomic_DNA"/>
</dbReference>
<evidence type="ECO:0000256" key="2">
    <source>
        <dbReference type="ARBA" id="ARBA00022801"/>
    </source>
</evidence>
<dbReference type="GO" id="GO:0016020">
    <property type="term" value="C:membrane"/>
    <property type="evidence" value="ECO:0007669"/>
    <property type="project" value="TreeGrafter"/>
</dbReference>
<gene>
    <name evidence="4" type="primary">Dvir\GJ26208</name>
    <name evidence="4" type="ORF">Dvir_GJ26208</name>
</gene>
<evidence type="ECO:0000313" key="5">
    <source>
        <dbReference type="Proteomes" id="UP000008792"/>
    </source>
</evidence>
<feature type="domain" description="AB hydrolase-1" evidence="3">
    <location>
        <begin position="30"/>
        <end position="130"/>
    </location>
</feature>
<dbReference type="KEGG" id="dvi:26530978"/>
<reference evidence="4 5" key="1">
    <citation type="journal article" date="2007" name="Nature">
        <title>Evolution of genes and genomes on the Drosophila phylogeny.</title>
        <authorList>
            <consortium name="Drosophila 12 Genomes Consortium"/>
            <person name="Clark A.G."/>
            <person name="Eisen M.B."/>
            <person name="Smith D.R."/>
            <person name="Bergman C.M."/>
            <person name="Oliver B."/>
            <person name="Markow T.A."/>
            <person name="Kaufman T.C."/>
            <person name="Kellis M."/>
            <person name="Gelbart W."/>
            <person name="Iyer V.N."/>
            <person name="Pollard D.A."/>
            <person name="Sackton T.B."/>
            <person name="Larracuente A.M."/>
            <person name="Singh N.D."/>
            <person name="Abad J.P."/>
            <person name="Abt D.N."/>
            <person name="Adryan B."/>
            <person name="Aguade M."/>
            <person name="Akashi H."/>
            <person name="Anderson W.W."/>
            <person name="Aquadro C.F."/>
            <person name="Ardell D.H."/>
            <person name="Arguello R."/>
            <person name="Artieri C.G."/>
            <person name="Barbash D.A."/>
            <person name="Barker D."/>
            <person name="Barsanti P."/>
            <person name="Batterham P."/>
            <person name="Batzoglou S."/>
            <person name="Begun D."/>
            <person name="Bhutkar A."/>
            <person name="Blanco E."/>
            <person name="Bosak S.A."/>
            <person name="Bradley R.K."/>
            <person name="Brand A.D."/>
            <person name="Brent M.R."/>
            <person name="Brooks A.N."/>
            <person name="Brown R.H."/>
            <person name="Butlin R.K."/>
            <person name="Caggese C."/>
            <person name="Calvi B.R."/>
            <person name="Bernardo de Carvalho A."/>
            <person name="Caspi A."/>
            <person name="Castrezana S."/>
            <person name="Celniker S.E."/>
            <person name="Chang J.L."/>
            <person name="Chapple C."/>
            <person name="Chatterji S."/>
            <person name="Chinwalla A."/>
            <person name="Civetta A."/>
            <person name="Clifton S.W."/>
            <person name="Comeron J.M."/>
            <person name="Costello J.C."/>
            <person name="Coyne J.A."/>
            <person name="Daub J."/>
            <person name="David R.G."/>
            <person name="Delcher A.L."/>
            <person name="Delehaunty K."/>
            <person name="Do C.B."/>
            <person name="Ebling H."/>
            <person name="Edwards K."/>
            <person name="Eickbush T."/>
            <person name="Evans J.D."/>
            <person name="Filipski A."/>
            <person name="Findeiss S."/>
            <person name="Freyhult E."/>
            <person name="Fulton L."/>
            <person name="Fulton R."/>
            <person name="Garcia A.C."/>
            <person name="Gardiner A."/>
            <person name="Garfield D.A."/>
            <person name="Garvin B.E."/>
            <person name="Gibson G."/>
            <person name="Gilbert D."/>
            <person name="Gnerre S."/>
            <person name="Godfrey J."/>
            <person name="Good R."/>
            <person name="Gotea V."/>
            <person name="Gravely B."/>
            <person name="Greenberg A.J."/>
            <person name="Griffiths-Jones S."/>
            <person name="Gross S."/>
            <person name="Guigo R."/>
            <person name="Gustafson E.A."/>
            <person name="Haerty W."/>
            <person name="Hahn M.W."/>
            <person name="Halligan D.L."/>
            <person name="Halpern A.L."/>
            <person name="Halter G.M."/>
            <person name="Han M.V."/>
            <person name="Heger A."/>
            <person name="Hillier L."/>
            <person name="Hinrichs A.S."/>
            <person name="Holmes I."/>
            <person name="Hoskins R.A."/>
            <person name="Hubisz M.J."/>
            <person name="Hultmark D."/>
            <person name="Huntley M.A."/>
            <person name="Jaffe D.B."/>
            <person name="Jagadeeshan S."/>
            <person name="Jeck W.R."/>
            <person name="Johnson J."/>
            <person name="Jones C.D."/>
            <person name="Jordan W.C."/>
            <person name="Karpen G.H."/>
            <person name="Kataoka E."/>
            <person name="Keightley P.D."/>
            <person name="Kheradpour P."/>
            <person name="Kirkness E.F."/>
            <person name="Koerich L.B."/>
            <person name="Kristiansen K."/>
            <person name="Kudrna D."/>
            <person name="Kulathinal R.J."/>
            <person name="Kumar S."/>
            <person name="Kwok R."/>
            <person name="Lander E."/>
            <person name="Langley C.H."/>
            <person name="Lapoint R."/>
            <person name="Lazzaro B.P."/>
            <person name="Lee S.J."/>
            <person name="Levesque L."/>
            <person name="Li R."/>
            <person name="Lin C.F."/>
            <person name="Lin M.F."/>
            <person name="Lindblad-Toh K."/>
            <person name="Llopart A."/>
            <person name="Long M."/>
            <person name="Low L."/>
            <person name="Lozovsky E."/>
            <person name="Lu J."/>
            <person name="Luo M."/>
            <person name="Machado C.A."/>
            <person name="Makalowski W."/>
            <person name="Marzo M."/>
            <person name="Matsuda M."/>
            <person name="Matzkin L."/>
            <person name="McAllister B."/>
            <person name="McBride C.S."/>
            <person name="McKernan B."/>
            <person name="McKernan K."/>
            <person name="Mendez-Lago M."/>
            <person name="Minx P."/>
            <person name="Mollenhauer M.U."/>
            <person name="Montooth K."/>
            <person name="Mount S.M."/>
            <person name="Mu X."/>
            <person name="Myers E."/>
            <person name="Negre B."/>
            <person name="Newfeld S."/>
            <person name="Nielsen R."/>
            <person name="Noor M.A."/>
            <person name="O'Grady P."/>
            <person name="Pachter L."/>
            <person name="Papaceit M."/>
            <person name="Parisi M.J."/>
            <person name="Parisi M."/>
            <person name="Parts L."/>
            <person name="Pedersen J.S."/>
            <person name="Pesole G."/>
            <person name="Phillippy A.M."/>
            <person name="Ponting C.P."/>
            <person name="Pop M."/>
            <person name="Porcelli D."/>
            <person name="Powell J.R."/>
            <person name="Prohaska S."/>
            <person name="Pruitt K."/>
            <person name="Puig M."/>
            <person name="Quesneville H."/>
            <person name="Ram K.R."/>
            <person name="Rand D."/>
            <person name="Rasmussen M.D."/>
            <person name="Reed L.K."/>
            <person name="Reenan R."/>
            <person name="Reily A."/>
            <person name="Remington K.A."/>
            <person name="Rieger T.T."/>
            <person name="Ritchie M.G."/>
            <person name="Robin C."/>
            <person name="Rogers Y.H."/>
            <person name="Rohde C."/>
            <person name="Rozas J."/>
            <person name="Rubenfield M.J."/>
            <person name="Ruiz A."/>
            <person name="Russo S."/>
            <person name="Salzberg S.L."/>
            <person name="Sanchez-Gracia A."/>
            <person name="Saranga D.J."/>
            <person name="Sato H."/>
            <person name="Schaeffer S.W."/>
            <person name="Schatz M.C."/>
            <person name="Schlenke T."/>
            <person name="Schwartz R."/>
            <person name="Segarra C."/>
            <person name="Singh R.S."/>
            <person name="Sirot L."/>
            <person name="Sirota M."/>
            <person name="Sisneros N.B."/>
            <person name="Smith C.D."/>
            <person name="Smith T.F."/>
            <person name="Spieth J."/>
            <person name="Stage D.E."/>
            <person name="Stark A."/>
            <person name="Stephan W."/>
            <person name="Strausberg R.L."/>
            <person name="Strempel S."/>
            <person name="Sturgill D."/>
            <person name="Sutton G."/>
            <person name="Sutton G.G."/>
            <person name="Tao W."/>
            <person name="Teichmann S."/>
            <person name="Tobari Y.N."/>
            <person name="Tomimura Y."/>
            <person name="Tsolas J.M."/>
            <person name="Valente V.L."/>
            <person name="Venter E."/>
            <person name="Venter J.C."/>
            <person name="Vicario S."/>
            <person name="Vieira F.G."/>
            <person name="Vilella A.J."/>
            <person name="Villasante A."/>
            <person name="Walenz B."/>
            <person name="Wang J."/>
            <person name="Wasserman M."/>
            <person name="Watts T."/>
            <person name="Wilson D."/>
            <person name="Wilson R.K."/>
            <person name="Wing R.A."/>
            <person name="Wolfner M.F."/>
            <person name="Wong A."/>
            <person name="Wong G.K."/>
            <person name="Wu C.I."/>
            <person name="Wu G."/>
            <person name="Yamamoto D."/>
            <person name="Yang H.P."/>
            <person name="Yang S.P."/>
            <person name="Yorke J.A."/>
            <person name="Yoshida K."/>
            <person name="Zdobnov E."/>
            <person name="Zhang P."/>
            <person name="Zhang Y."/>
            <person name="Zimin A.V."/>
            <person name="Baldwin J."/>
            <person name="Abdouelleil A."/>
            <person name="Abdulkadir J."/>
            <person name="Abebe A."/>
            <person name="Abera B."/>
            <person name="Abreu J."/>
            <person name="Acer S.C."/>
            <person name="Aftuck L."/>
            <person name="Alexander A."/>
            <person name="An P."/>
            <person name="Anderson E."/>
            <person name="Anderson S."/>
            <person name="Arachi H."/>
            <person name="Azer M."/>
            <person name="Bachantsang P."/>
            <person name="Barry A."/>
            <person name="Bayul T."/>
            <person name="Berlin A."/>
            <person name="Bessette D."/>
            <person name="Bloom T."/>
            <person name="Blye J."/>
            <person name="Boguslavskiy L."/>
            <person name="Bonnet C."/>
            <person name="Boukhgalter B."/>
            <person name="Bourzgui I."/>
            <person name="Brown A."/>
            <person name="Cahill P."/>
            <person name="Channer S."/>
            <person name="Cheshatsang Y."/>
            <person name="Chuda L."/>
            <person name="Citroen M."/>
            <person name="Collymore A."/>
            <person name="Cooke P."/>
            <person name="Costello M."/>
            <person name="D'Aco K."/>
            <person name="Daza R."/>
            <person name="De Haan G."/>
            <person name="DeGray S."/>
            <person name="DeMaso C."/>
            <person name="Dhargay N."/>
            <person name="Dooley K."/>
            <person name="Dooley E."/>
            <person name="Doricent M."/>
            <person name="Dorje P."/>
            <person name="Dorjee K."/>
            <person name="Dupes A."/>
            <person name="Elong R."/>
            <person name="Falk J."/>
            <person name="Farina A."/>
            <person name="Faro S."/>
            <person name="Ferguson D."/>
            <person name="Fisher S."/>
            <person name="Foley C.D."/>
            <person name="Franke A."/>
            <person name="Friedrich D."/>
            <person name="Gadbois L."/>
            <person name="Gearin G."/>
            <person name="Gearin C.R."/>
            <person name="Giannoukos G."/>
            <person name="Goode T."/>
            <person name="Graham J."/>
            <person name="Grandbois E."/>
            <person name="Grewal S."/>
            <person name="Gyaltsen K."/>
            <person name="Hafez N."/>
            <person name="Hagos B."/>
            <person name="Hall J."/>
            <person name="Henson C."/>
            <person name="Hollinger A."/>
            <person name="Honan T."/>
            <person name="Huard M.D."/>
            <person name="Hughes L."/>
            <person name="Hurhula B."/>
            <person name="Husby M.E."/>
            <person name="Kamat A."/>
            <person name="Kanga B."/>
            <person name="Kashin S."/>
            <person name="Khazanovich D."/>
            <person name="Kisner P."/>
            <person name="Lance K."/>
            <person name="Lara M."/>
            <person name="Lee W."/>
            <person name="Lennon N."/>
            <person name="Letendre F."/>
            <person name="LeVine R."/>
            <person name="Lipovsky A."/>
            <person name="Liu X."/>
            <person name="Liu J."/>
            <person name="Liu S."/>
            <person name="Lokyitsang T."/>
            <person name="Lokyitsang Y."/>
            <person name="Lubonja R."/>
            <person name="Lui A."/>
            <person name="MacDonald P."/>
            <person name="Magnisalis V."/>
            <person name="Maru K."/>
            <person name="Matthews C."/>
            <person name="McCusker W."/>
            <person name="McDonough S."/>
            <person name="Mehta T."/>
            <person name="Meldrim J."/>
            <person name="Meneus L."/>
            <person name="Mihai O."/>
            <person name="Mihalev A."/>
            <person name="Mihova T."/>
            <person name="Mittelman R."/>
            <person name="Mlenga V."/>
            <person name="Montmayeur A."/>
            <person name="Mulrain L."/>
            <person name="Navidi A."/>
            <person name="Naylor J."/>
            <person name="Negash T."/>
            <person name="Nguyen T."/>
            <person name="Nguyen N."/>
            <person name="Nicol R."/>
            <person name="Norbu C."/>
            <person name="Norbu N."/>
            <person name="Novod N."/>
            <person name="O'Neill B."/>
            <person name="Osman S."/>
            <person name="Markiewicz E."/>
            <person name="Oyono O.L."/>
            <person name="Patti C."/>
            <person name="Phunkhang P."/>
            <person name="Pierre F."/>
            <person name="Priest M."/>
            <person name="Raghuraman S."/>
            <person name="Rege F."/>
            <person name="Reyes R."/>
            <person name="Rise C."/>
            <person name="Rogov P."/>
            <person name="Ross K."/>
            <person name="Ryan E."/>
            <person name="Settipalli S."/>
            <person name="Shea T."/>
            <person name="Sherpa N."/>
            <person name="Shi L."/>
            <person name="Shih D."/>
            <person name="Sparrow T."/>
            <person name="Spaulding J."/>
            <person name="Stalker J."/>
            <person name="Stange-Thomann N."/>
            <person name="Stavropoulos S."/>
            <person name="Stone C."/>
            <person name="Strader C."/>
            <person name="Tesfaye S."/>
            <person name="Thomson T."/>
            <person name="Thoulutsang Y."/>
            <person name="Thoulutsang D."/>
            <person name="Topham K."/>
            <person name="Topping I."/>
            <person name="Tsamla T."/>
            <person name="Vassiliev H."/>
            <person name="Vo A."/>
            <person name="Wangchuk T."/>
            <person name="Wangdi T."/>
            <person name="Weiand M."/>
            <person name="Wilkinson J."/>
            <person name="Wilson A."/>
            <person name="Yadav S."/>
            <person name="Young G."/>
            <person name="Yu Q."/>
            <person name="Zembek L."/>
            <person name="Zhong D."/>
            <person name="Zimmer A."/>
            <person name="Zwirko Z."/>
            <person name="Jaffe D.B."/>
            <person name="Alvarez P."/>
            <person name="Brockman W."/>
            <person name="Butler J."/>
            <person name="Chin C."/>
            <person name="Gnerre S."/>
            <person name="Grabherr M."/>
            <person name="Kleber M."/>
            <person name="Mauceli E."/>
            <person name="MacCallum I."/>
        </authorList>
    </citation>
    <scope>NUCLEOTIDE SEQUENCE [LARGE SCALE GENOMIC DNA]</scope>
    <source>
        <strain evidence="5">Tucson 15010-1051.87</strain>
    </source>
</reference>
<evidence type="ECO:0000259" key="3">
    <source>
        <dbReference type="Pfam" id="PF00561"/>
    </source>
</evidence>
<evidence type="ECO:0000313" key="4">
    <source>
        <dbReference type="EMBL" id="KRF84560.1"/>
    </source>
</evidence>
<dbReference type="GO" id="GO:0016787">
    <property type="term" value="F:hydrolase activity"/>
    <property type="evidence" value="ECO:0007669"/>
    <property type="project" value="UniProtKB-KW"/>
</dbReference>
<dbReference type="Gene3D" id="3.40.50.1820">
    <property type="entry name" value="alpha/beta hydrolase"/>
    <property type="match status" value="1"/>
</dbReference>
<dbReference type="InterPro" id="IPR000073">
    <property type="entry name" value="AB_hydrolase_1"/>
</dbReference>
<dbReference type="PANTHER" id="PTHR43798">
    <property type="entry name" value="MONOACYLGLYCEROL LIPASE"/>
    <property type="match status" value="1"/>
</dbReference>
<dbReference type="SMR" id="A0A0Q9WW66"/>
<dbReference type="SUPFAM" id="SSF53474">
    <property type="entry name" value="alpha/beta-Hydrolases"/>
    <property type="match status" value="1"/>
</dbReference>
<dbReference type="Proteomes" id="UP000008792">
    <property type="component" value="Unassembled WGS sequence"/>
</dbReference>
<accession>A0A0Q9WW66</accession>
<dbReference type="InterPro" id="IPR050266">
    <property type="entry name" value="AB_hydrolase_sf"/>
</dbReference>
<organism evidence="4 5">
    <name type="scientific">Drosophila virilis</name>
    <name type="common">Fruit fly</name>
    <dbReference type="NCBI Taxonomy" id="7244"/>
    <lineage>
        <taxon>Eukaryota</taxon>
        <taxon>Metazoa</taxon>
        <taxon>Ecdysozoa</taxon>
        <taxon>Arthropoda</taxon>
        <taxon>Hexapoda</taxon>
        <taxon>Insecta</taxon>
        <taxon>Pterygota</taxon>
        <taxon>Neoptera</taxon>
        <taxon>Endopterygota</taxon>
        <taxon>Diptera</taxon>
        <taxon>Brachycera</taxon>
        <taxon>Muscomorpha</taxon>
        <taxon>Ephydroidea</taxon>
        <taxon>Drosophilidae</taxon>
        <taxon>Drosophila</taxon>
    </lineage>
</organism>
<dbReference type="AlphaFoldDB" id="A0A0Q9WW66"/>
<sequence>MSDVGFIDFDIGVPWGKLACRWYGNRQVRPLLAIHGWMDNMGSFARLIPLLPSHLGVLCVELSGHGRSSHYPAGMQYSVIEWTSIIRRVVLHFKWRRVSLMGHSFGAVACNVYASFYGRDHVDMLIAIDLLTIPYKSSSFYIKYLANSVERMLQPTPAPKLYTAEQLKGVRWGPAPTVSKEHAQPLVERCTRPSPDQPDKFYISRDFIYRGLLSSWRWAREGIESANT</sequence>
<comment type="similarity">
    <text evidence="1">Belongs to the AB hydrolase superfamily.</text>
</comment>
<dbReference type="Pfam" id="PF00561">
    <property type="entry name" value="Abhydrolase_1"/>
    <property type="match status" value="1"/>
</dbReference>
<dbReference type="PANTHER" id="PTHR43798:SF14">
    <property type="entry name" value="SERINE HYDROLASE-LIKE PROTEIN DDB_G0286239"/>
    <property type="match status" value="1"/>
</dbReference>
<dbReference type="STRING" id="7244.A0A0Q9WW66"/>